<dbReference type="SUPFAM" id="SSF53067">
    <property type="entry name" value="Actin-like ATPase domain"/>
    <property type="match status" value="2"/>
</dbReference>
<evidence type="ECO:0000256" key="3">
    <source>
        <dbReference type="RuleBase" id="RU003733"/>
    </source>
</evidence>
<dbReference type="InterPro" id="IPR043129">
    <property type="entry name" value="ATPase_NBD"/>
</dbReference>
<comment type="caution">
    <text evidence="6">The sequence shown here is derived from an EMBL/GenBank/DDBJ whole genome shotgun (WGS) entry which is preliminary data.</text>
</comment>
<dbReference type="EMBL" id="BAAABL010000042">
    <property type="protein sequence ID" value="GAA0301885.1"/>
    <property type="molecule type" value="Genomic_DNA"/>
</dbReference>
<name>A0AAV3S6R6_9EURY</name>
<dbReference type="InterPro" id="IPR018483">
    <property type="entry name" value="Carb_kinase_FGGY_CS"/>
</dbReference>
<dbReference type="PANTHER" id="PTHR43095:SF3">
    <property type="entry name" value="L-XYLULOSE_3-KETO-L-GULONATE KINASE"/>
    <property type="match status" value="1"/>
</dbReference>
<feature type="domain" description="Carbohydrate kinase FGGY C-terminal" evidence="5">
    <location>
        <begin position="256"/>
        <end position="443"/>
    </location>
</feature>
<dbReference type="AlphaFoldDB" id="A0AAV3S6R6"/>
<dbReference type="GO" id="GO:0005975">
    <property type="term" value="P:carbohydrate metabolic process"/>
    <property type="evidence" value="ECO:0007669"/>
    <property type="project" value="InterPro"/>
</dbReference>
<evidence type="ECO:0000313" key="7">
    <source>
        <dbReference type="Proteomes" id="UP001500837"/>
    </source>
</evidence>
<dbReference type="Gene3D" id="3.30.420.40">
    <property type="match status" value="2"/>
</dbReference>
<dbReference type="InterPro" id="IPR018484">
    <property type="entry name" value="FGGY_N"/>
</dbReference>
<proteinExistence type="inferred from homology"/>
<organism evidence="6 7">
    <name type="scientific">Halarchaeum salinum</name>
    <dbReference type="NCBI Taxonomy" id="489912"/>
    <lineage>
        <taxon>Archaea</taxon>
        <taxon>Methanobacteriati</taxon>
        <taxon>Methanobacteriota</taxon>
        <taxon>Stenosarchaea group</taxon>
        <taxon>Halobacteria</taxon>
        <taxon>Halobacteriales</taxon>
        <taxon>Halobacteriaceae</taxon>
    </lineage>
</organism>
<keyword evidence="1 3" id="KW-0808">Transferase</keyword>
<dbReference type="InterPro" id="IPR018485">
    <property type="entry name" value="FGGY_C"/>
</dbReference>
<dbReference type="Pfam" id="PF00370">
    <property type="entry name" value="FGGY_N"/>
    <property type="match status" value="1"/>
</dbReference>
<sequence length="502" mass="52086">MTRTLLLGIDAGLTNLKAVAFDRGGDVVASASSETPGFGSKPGRDEQDHGELWAAVVDIVRAVVADDAVDPDAIAGVSVAGHGHGLYALGADGEPVVGVKSTDSRATDLVAEWRDDGTLAAAADHLGWTPFGGDPLSLLAWFDREAPETAARIDTILFCKDVLAYRFTGSATTDTMEGSVFRAETPDEAHAAFDVLGIEDHADAIPDPVPSTERCGTVTAAAEAETGLPAGTPVAAGLHDVGACALGAGVTDPGEAAVILGTWGQSVVVTGGPDDGSGGLPRRYLDGWLRYRGTRAGAACLDWFVEEFGDEWREQAVERGVDPYTVYEGVASDVPAGAGGVLFHPYLNGTTDDPDARGGFYGLGLDSTRADMLRAVYEGVAVAQVTGVRDLRTTIDAMRVTGGGARSDIWPAMFADVFGGPVTVPTGAEMGARGVAICAGVAADIYADVDAAVEETVTVEREYAADPDATARYERVARAFAEARNGLEPAWQTLKTIPPEDS</sequence>
<reference evidence="6 7" key="1">
    <citation type="journal article" date="2019" name="Int. J. Syst. Evol. Microbiol.">
        <title>The Global Catalogue of Microorganisms (GCM) 10K type strain sequencing project: providing services to taxonomists for standard genome sequencing and annotation.</title>
        <authorList>
            <consortium name="The Broad Institute Genomics Platform"/>
            <consortium name="The Broad Institute Genome Sequencing Center for Infectious Disease"/>
            <person name="Wu L."/>
            <person name="Ma J."/>
        </authorList>
    </citation>
    <scope>NUCLEOTIDE SEQUENCE [LARGE SCALE GENOMIC DNA]</scope>
    <source>
        <strain evidence="6 7">JCM 16330</strain>
    </source>
</reference>
<keyword evidence="2 3" id="KW-0418">Kinase</keyword>
<dbReference type="Proteomes" id="UP001500837">
    <property type="component" value="Unassembled WGS sequence"/>
</dbReference>
<dbReference type="GO" id="GO:0016773">
    <property type="term" value="F:phosphotransferase activity, alcohol group as acceptor"/>
    <property type="evidence" value="ECO:0007669"/>
    <property type="project" value="InterPro"/>
</dbReference>
<accession>A0AAV3S6R6</accession>
<dbReference type="PROSITE" id="PS00445">
    <property type="entry name" value="FGGY_KINASES_2"/>
    <property type="match status" value="1"/>
</dbReference>
<dbReference type="InterPro" id="IPR000577">
    <property type="entry name" value="Carb_kinase_FGGY"/>
</dbReference>
<dbReference type="Pfam" id="PF02782">
    <property type="entry name" value="FGGY_C"/>
    <property type="match status" value="1"/>
</dbReference>
<dbReference type="GO" id="GO:0016301">
    <property type="term" value="F:kinase activity"/>
    <property type="evidence" value="ECO:0007669"/>
    <property type="project" value="UniProtKB-KW"/>
</dbReference>
<evidence type="ECO:0000256" key="2">
    <source>
        <dbReference type="ARBA" id="ARBA00022777"/>
    </source>
</evidence>
<gene>
    <name evidence="6" type="ORF">GCM10009066_15030</name>
</gene>
<evidence type="ECO:0000313" key="6">
    <source>
        <dbReference type="EMBL" id="GAA0301885.1"/>
    </source>
</evidence>
<dbReference type="PIRSF" id="PIRSF000538">
    <property type="entry name" value="GlpK"/>
    <property type="match status" value="1"/>
</dbReference>
<evidence type="ECO:0000259" key="4">
    <source>
        <dbReference type="Pfam" id="PF00370"/>
    </source>
</evidence>
<dbReference type="PANTHER" id="PTHR43095">
    <property type="entry name" value="SUGAR KINASE"/>
    <property type="match status" value="1"/>
</dbReference>
<evidence type="ECO:0000259" key="5">
    <source>
        <dbReference type="Pfam" id="PF02782"/>
    </source>
</evidence>
<protein>
    <submittedName>
        <fullName evidence="6">FGGY-family carbohydrate kinase</fullName>
    </submittedName>
</protein>
<dbReference type="RefSeq" id="WP_211313441.1">
    <property type="nucleotide sequence ID" value="NZ_BAAABL010000042.1"/>
</dbReference>
<comment type="similarity">
    <text evidence="3">Belongs to the FGGY kinase family.</text>
</comment>
<dbReference type="CDD" id="cd07802">
    <property type="entry name" value="ASKHA_NBD_FGGY_EcLyxK-like"/>
    <property type="match status" value="1"/>
</dbReference>
<keyword evidence="7" id="KW-1185">Reference proteome</keyword>
<feature type="domain" description="Carbohydrate kinase FGGY N-terminal" evidence="4">
    <location>
        <begin position="6"/>
        <end position="247"/>
    </location>
</feature>
<evidence type="ECO:0000256" key="1">
    <source>
        <dbReference type="ARBA" id="ARBA00022679"/>
    </source>
</evidence>
<dbReference type="InterPro" id="IPR050406">
    <property type="entry name" value="FGGY_Carb_Kinase"/>
</dbReference>